<feature type="region of interest" description="Disordered" evidence="1">
    <location>
        <begin position="36"/>
        <end position="87"/>
    </location>
</feature>
<dbReference type="Proteomes" id="UP000515908">
    <property type="component" value="Chromosome 06"/>
</dbReference>
<feature type="compositionally biased region" description="Pro residues" evidence="1">
    <location>
        <begin position="68"/>
        <end position="77"/>
    </location>
</feature>
<reference evidence="2 3" key="1">
    <citation type="submission" date="2020-08" db="EMBL/GenBank/DDBJ databases">
        <authorList>
            <person name="Newling K."/>
            <person name="Davey J."/>
            <person name="Forrester S."/>
        </authorList>
    </citation>
    <scope>NUCLEOTIDE SEQUENCE [LARGE SCALE GENOMIC DNA]</scope>
    <source>
        <strain evidence="3">Crithidia deanei Carvalho (ATCC PRA-265)</strain>
    </source>
</reference>
<dbReference type="AlphaFoldDB" id="A0A7G2C954"/>
<evidence type="ECO:0000313" key="3">
    <source>
        <dbReference type="Proteomes" id="UP000515908"/>
    </source>
</evidence>
<dbReference type="SUPFAM" id="SSF50729">
    <property type="entry name" value="PH domain-like"/>
    <property type="match status" value="1"/>
</dbReference>
<evidence type="ECO:0008006" key="4">
    <source>
        <dbReference type="Google" id="ProtNLM"/>
    </source>
</evidence>
<dbReference type="VEuPathDB" id="TriTrypDB:ADEAN_000343300"/>
<keyword evidence="3" id="KW-1185">Reference proteome</keyword>
<evidence type="ECO:0000313" key="2">
    <source>
        <dbReference type="EMBL" id="CAD2215975.1"/>
    </source>
</evidence>
<accession>A0A7G2C954</accession>
<gene>
    <name evidence="2" type="ORF">ADEAN_000343300</name>
</gene>
<evidence type="ECO:0000256" key="1">
    <source>
        <dbReference type="SAM" id="MobiDB-lite"/>
    </source>
</evidence>
<dbReference type="OrthoDB" id="264619at2759"/>
<sequence length="250" mass="27687">MSVEETAEALIKVLEEEIRLVELQLGRCRRFSTSLAITTPKRPTRPSPAKPSFSEPSTPQVAERSPEPTSPVAPPKEVPQERGTKSGTLLHLARRTTLLGATEEFVEHYFVVNASGISWYSSLKGYETHPDHPLGRIPFFVETKNSRGSRFKKAAVCWPVVDDCAKVTDPSVVYFMVDYSLASGESKKLYLGASSATERNEWVTFLTQYIDLYLPPDADSEELQKIEKGADVPVHRSHVIEGEAPGGTIL</sequence>
<dbReference type="EMBL" id="LR877150">
    <property type="protein sequence ID" value="CAD2215975.1"/>
    <property type="molecule type" value="Genomic_DNA"/>
</dbReference>
<name>A0A7G2C954_9TRYP</name>
<proteinExistence type="predicted"/>
<protein>
    <recommendedName>
        <fullName evidence="4">PH domain-containing protein</fullName>
    </recommendedName>
</protein>
<organism evidence="2 3">
    <name type="scientific">Angomonas deanei</name>
    <dbReference type="NCBI Taxonomy" id="59799"/>
    <lineage>
        <taxon>Eukaryota</taxon>
        <taxon>Discoba</taxon>
        <taxon>Euglenozoa</taxon>
        <taxon>Kinetoplastea</taxon>
        <taxon>Metakinetoplastina</taxon>
        <taxon>Trypanosomatida</taxon>
        <taxon>Trypanosomatidae</taxon>
        <taxon>Strigomonadinae</taxon>
        <taxon>Angomonas</taxon>
    </lineage>
</organism>